<reference evidence="6 9" key="2">
    <citation type="submission" date="2016-07" db="EMBL/GenBank/DDBJ databases">
        <title>Complete genome sequences of Bordetella pseudohinzii.</title>
        <authorList>
            <person name="Spilker T."/>
            <person name="Darrah R."/>
            <person name="LiPuma J.J."/>
        </authorList>
    </citation>
    <scope>NUCLEOTIDE SEQUENCE [LARGE SCALE GENOMIC DNA]</scope>
    <source>
        <strain evidence="6 9">HI4681</strain>
    </source>
</reference>
<dbReference type="PANTHER" id="PTHR44846">
    <property type="entry name" value="MANNOSYL-D-GLYCERATE TRANSPORT/METABOLISM SYSTEM REPRESSOR MNGR-RELATED"/>
    <property type="match status" value="1"/>
</dbReference>
<evidence type="ECO:0000256" key="4">
    <source>
        <dbReference type="SAM" id="MobiDB-lite"/>
    </source>
</evidence>
<evidence type="ECO:0000313" key="8">
    <source>
        <dbReference type="Proteomes" id="UP000053096"/>
    </source>
</evidence>
<evidence type="ECO:0000256" key="1">
    <source>
        <dbReference type="ARBA" id="ARBA00023015"/>
    </source>
</evidence>
<dbReference type="PRINTS" id="PR00035">
    <property type="entry name" value="HTHGNTR"/>
</dbReference>
<dbReference type="AlphaFoldDB" id="A0A0M7F205"/>
<dbReference type="EMBL" id="CP016440">
    <property type="protein sequence ID" value="ANY17602.1"/>
    <property type="molecule type" value="Genomic_DNA"/>
</dbReference>
<dbReference type="OrthoDB" id="7363114at2"/>
<dbReference type="Pfam" id="PF07702">
    <property type="entry name" value="UTRA"/>
    <property type="match status" value="1"/>
</dbReference>
<dbReference type="InterPro" id="IPR028978">
    <property type="entry name" value="Chorismate_lyase_/UTRA_dom_sf"/>
</dbReference>
<dbReference type="Proteomes" id="UP000092950">
    <property type="component" value="Chromosome"/>
</dbReference>
<evidence type="ECO:0000313" key="7">
    <source>
        <dbReference type="EMBL" id="CUI74883.1"/>
    </source>
</evidence>
<protein>
    <submittedName>
        <fullName evidence="7">HTH-type transcriptional regulator frlR</fullName>
    </submittedName>
</protein>
<dbReference type="CDD" id="cd07377">
    <property type="entry name" value="WHTH_GntR"/>
    <property type="match status" value="1"/>
</dbReference>
<dbReference type="InterPro" id="IPR036388">
    <property type="entry name" value="WH-like_DNA-bd_sf"/>
</dbReference>
<dbReference type="RefSeq" id="WP_053073265.1">
    <property type="nucleotide sequence ID" value="NZ_CAJGUP010000196.1"/>
</dbReference>
<feature type="domain" description="HTH gntR-type" evidence="5">
    <location>
        <begin position="22"/>
        <end position="90"/>
    </location>
</feature>
<dbReference type="SUPFAM" id="SSF46785">
    <property type="entry name" value="Winged helix' DNA-binding domain"/>
    <property type="match status" value="1"/>
</dbReference>
<dbReference type="PROSITE" id="PS50949">
    <property type="entry name" value="HTH_GNTR"/>
    <property type="match status" value="1"/>
</dbReference>
<keyword evidence="2" id="KW-0238">DNA-binding</keyword>
<dbReference type="PANTHER" id="PTHR44846:SF17">
    <property type="entry name" value="GNTR-FAMILY TRANSCRIPTIONAL REGULATOR"/>
    <property type="match status" value="1"/>
</dbReference>
<gene>
    <name evidence="7" type="primary">frlR</name>
    <name evidence="6" type="ORF">BBN53_17975</name>
    <name evidence="7" type="ORF">ERS370011_02052</name>
</gene>
<dbReference type="Pfam" id="PF00392">
    <property type="entry name" value="GntR"/>
    <property type="match status" value="1"/>
</dbReference>
<dbReference type="GO" id="GO:0045892">
    <property type="term" value="P:negative regulation of DNA-templated transcription"/>
    <property type="evidence" value="ECO:0007669"/>
    <property type="project" value="TreeGrafter"/>
</dbReference>
<evidence type="ECO:0000256" key="2">
    <source>
        <dbReference type="ARBA" id="ARBA00023125"/>
    </source>
</evidence>
<dbReference type="InterPro" id="IPR036390">
    <property type="entry name" value="WH_DNA-bd_sf"/>
</dbReference>
<reference evidence="7 8" key="1">
    <citation type="submission" date="2015-09" db="EMBL/GenBank/DDBJ databases">
        <authorList>
            <person name="Jackson K.R."/>
            <person name="Lunt B.L."/>
            <person name="Fisher J.N.B."/>
            <person name="Gardner A.V."/>
            <person name="Bailey M.E."/>
            <person name="Deus L.M."/>
            <person name="Earl A.S."/>
            <person name="Gibby P.D."/>
            <person name="Hartmann K.A."/>
            <person name="Liu J.E."/>
            <person name="Manci A.M."/>
            <person name="Nielsen D.A."/>
            <person name="Solomon M.B."/>
            <person name="Breakwell D.P."/>
            <person name="Burnett S.H."/>
            <person name="Grose J.H."/>
        </authorList>
    </citation>
    <scope>NUCLEOTIDE SEQUENCE [LARGE SCALE GENOMIC DNA]</scope>
    <source>
        <strain evidence="7 8">2789STDY5608636</strain>
    </source>
</reference>
<evidence type="ECO:0000313" key="6">
    <source>
        <dbReference type="EMBL" id="ANY17602.1"/>
    </source>
</evidence>
<dbReference type="EMBL" id="CYTV01000004">
    <property type="protein sequence ID" value="CUI74883.1"/>
    <property type="molecule type" value="Genomic_DNA"/>
</dbReference>
<dbReference type="InterPro" id="IPR011663">
    <property type="entry name" value="UTRA"/>
</dbReference>
<dbReference type="GO" id="GO:0003677">
    <property type="term" value="F:DNA binding"/>
    <property type="evidence" value="ECO:0007669"/>
    <property type="project" value="UniProtKB-KW"/>
</dbReference>
<keyword evidence="1" id="KW-0805">Transcription regulation</keyword>
<evidence type="ECO:0000313" key="9">
    <source>
        <dbReference type="Proteomes" id="UP000092950"/>
    </source>
</evidence>
<feature type="region of interest" description="Disordered" evidence="4">
    <location>
        <begin position="1"/>
        <end position="22"/>
    </location>
</feature>
<dbReference type="SMART" id="SM00866">
    <property type="entry name" value="UTRA"/>
    <property type="match status" value="1"/>
</dbReference>
<keyword evidence="9" id="KW-1185">Reference proteome</keyword>
<dbReference type="Gene3D" id="1.10.10.10">
    <property type="entry name" value="Winged helix-like DNA-binding domain superfamily/Winged helix DNA-binding domain"/>
    <property type="match status" value="1"/>
</dbReference>
<dbReference type="GO" id="GO:0003700">
    <property type="term" value="F:DNA-binding transcription factor activity"/>
    <property type="evidence" value="ECO:0007669"/>
    <property type="project" value="InterPro"/>
</dbReference>
<evidence type="ECO:0000256" key="3">
    <source>
        <dbReference type="ARBA" id="ARBA00023163"/>
    </source>
</evidence>
<dbReference type="InterPro" id="IPR000524">
    <property type="entry name" value="Tscrpt_reg_HTH_GntR"/>
</dbReference>
<dbReference type="SMART" id="SM00345">
    <property type="entry name" value="HTH_GNTR"/>
    <property type="match status" value="1"/>
</dbReference>
<accession>A0A0M7F205</accession>
<dbReference type="KEGG" id="bpdz:BBN53_17975"/>
<proteinExistence type="predicted"/>
<name>A0A0M7F205_9BORD</name>
<organism evidence="7 8">
    <name type="scientific">Bordetella pseudohinzii</name>
    <dbReference type="NCBI Taxonomy" id="1331258"/>
    <lineage>
        <taxon>Bacteria</taxon>
        <taxon>Pseudomonadati</taxon>
        <taxon>Pseudomonadota</taxon>
        <taxon>Betaproteobacteria</taxon>
        <taxon>Burkholderiales</taxon>
        <taxon>Alcaligenaceae</taxon>
        <taxon>Bordetella</taxon>
    </lineage>
</organism>
<sequence>MSKNDGKPLGKPTRATPRSKTQPRYAWLHQSLLDGIMSGKYPVGSLLPTEAQLSATFGVSRHTVREATRRLVDTGMIVRYPSIGTVVMSAQPGAAQPSYVAGLGTMKDLLAYTDQTRLEVFGETVAVADEAMAESLRCEAGSKWLVLHTNRCLVENGRVISYTRVYLRPEFEKIKEKLHGNHPSIYKMLRDDYGQEIHRIRQQIEATLMPENALFQLGLDSGSPALRMLRAYFDPQDRLLTVSENFYVADRFKLQTEWEHGEEP</sequence>
<dbReference type="Gene3D" id="3.40.1410.10">
    <property type="entry name" value="Chorismate lyase-like"/>
    <property type="match status" value="1"/>
</dbReference>
<keyword evidence="3" id="KW-0804">Transcription</keyword>
<evidence type="ECO:0000259" key="5">
    <source>
        <dbReference type="PROSITE" id="PS50949"/>
    </source>
</evidence>
<dbReference type="SUPFAM" id="SSF64288">
    <property type="entry name" value="Chorismate lyase-like"/>
    <property type="match status" value="1"/>
</dbReference>
<dbReference type="Proteomes" id="UP000053096">
    <property type="component" value="Unassembled WGS sequence"/>
</dbReference>
<dbReference type="InterPro" id="IPR050679">
    <property type="entry name" value="Bact_HTH_transcr_reg"/>
</dbReference>